<comment type="subunit">
    <text evidence="7">A double ring-shaped homohexamer of HslV is capped on each side by a ring-shaped HslU homohexamer. The assembly of the HslU/HslV complex is dependent on binding of ATP.</text>
</comment>
<feature type="binding site" evidence="7">
    <location>
        <position position="253"/>
    </location>
    <ligand>
        <name>ATP</name>
        <dbReference type="ChEBI" id="CHEBI:30616"/>
    </ligand>
</feature>
<dbReference type="SUPFAM" id="SSF52540">
    <property type="entry name" value="P-loop containing nucleoside triphosphate hydrolases"/>
    <property type="match status" value="1"/>
</dbReference>
<dbReference type="Pfam" id="PF07724">
    <property type="entry name" value="AAA_2"/>
    <property type="match status" value="1"/>
</dbReference>
<gene>
    <name evidence="7 10" type="primary">hslU</name>
    <name evidence="10" type="ORF">H9850_03445</name>
</gene>
<dbReference type="CDD" id="cd19498">
    <property type="entry name" value="RecA-like_HslU"/>
    <property type="match status" value="1"/>
</dbReference>
<feature type="binding site" evidence="7">
    <location>
        <position position="18"/>
    </location>
    <ligand>
        <name>ATP</name>
        <dbReference type="ChEBI" id="CHEBI:30616"/>
    </ligand>
</feature>
<feature type="domain" description="AAA+ ATPase" evidence="8">
    <location>
        <begin position="49"/>
        <end position="330"/>
    </location>
</feature>
<evidence type="ECO:0000259" key="8">
    <source>
        <dbReference type="SMART" id="SM00382"/>
    </source>
</evidence>
<evidence type="ECO:0000256" key="4">
    <source>
        <dbReference type="ARBA" id="ARBA00022741"/>
    </source>
</evidence>
<evidence type="ECO:0000256" key="1">
    <source>
        <dbReference type="ARBA" id="ARBA00004496"/>
    </source>
</evidence>
<dbReference type="SMART" id="SM00382">
    <property type="entry name" value="AAA"/>
    <property type="match status" value="1"/>
</dbReference>
<dbReference type="InterPro" id="IPR050052">
    <property type="entry name" value="ATP-dep_Clp_protease_ClpX"/>
</dbReference>
<feature type="binding site" evidence="7">
    <location>
        <position position="319"/>
    </location>
    <ligand>
        <name>ATP</name>
        <dbReference type="ChEBI" id="CHEBI:30616"/>
    </ligand>
</feature>
<accession>A0A9D1WC88</accession>
<evidence type="ECO:0000256" key="3">
    <source>
        <dbReference type="ARBA" id="ARBA00022490"/>
    </source>
</evidence>
<dbReference type="FunFam" id="3.40.50.300:FF:000213">
    <property type="entry name" value="ATP-dependent protease ATPase subunit HslU"/>
    <property type="match status" value="1"/>
</dbReference>
<dbReference type="InterPro" id="IPR003593">
    <property type="entry name" value="AAA+_ATPase"/>
</dbReference>
<keyword evidence="5 7" id="KW-0067">ATP-binding</keyword>
<comment type="function">
    <text evidence="7">ATPase subunit of a proteasome-like degradation complex; this subunit has chaperone activity. The binding of ATP and its subsequent hydrolysis by HslU are essential for unfolding of protein substrates subsequently hydrolyzed by HslV. HslU recognizes the N-terminal part of its protein substrates and unfolds these before they are guided to HslV for hydrolysis.</text>
</comment>
<dbReference type="EMBL" id="DXEV01000069">
    <property type="protein sequence ID" value="HIX56510.1"/>
    <property type="molecule type" value="Genomic_DNA"/>
</dbReference>
<dbReference type="GO" id="GO:0009376">
    <property type="term" value="C:HslUV protease complex"/>
    <property type="evidence" value="ECO:0007669"/>
    <property type="project" value="UniProtKB-UniRule"/>
</dbReference>
<keyword evidence="6 7" id="KW-0143">Chaperone</keyword>
<reference evidence="10" key="2">
    <citation type="submission" date="2021-04" db="EMBL/GenBank/DDBJ databases">
        <authorList>
            <person name="Gilroy R."/>
        </authorList>
    </citation>
    <scope>NUCLEOTIDE SEQUENCE</scope>
    <source>
        <strain evidence="10">USASDec5-558</strain>
    </source>
</reference>
<dbReference type="Pfam" id="PF00004">
    <property type="entry name" value="AAA"/>
    <property type="match status" value="1"/>
</dbReference>
<evidence type="ECO:0000256" key="2">
    <source>
        <dbReference type="ARBA" id="ARBA00009771"/>
    </source>
</evidence>
<keyword evidence="4 7" id="KW-0547">Nucleotide-binding</keyword>
<dbReference type="HAMAP" id="MF_00249">
    <property type="entry name" value="HslU"/>
    <property type="match status" value="1"/>
</dbReference>
<organism evidence="10 11">
    <name type="scientific">Candidatus Anaerobiospirillum pullistercoris</name>
    <dbReference type="NCBI Taxonomy" id="2838452"/>
    <lineage>
        <taxon>Bacteria</taxon>
        <taxon>Pseudomonadati</taxon>
        <taxon>Pseudomonadota</taxon>
        <taxon>Gammaproteobacteria</taxon>
        <taxon>Aeromonadales</taxon>
        <taxon>Succinivibrionaceae</taxon>
        <taxon>Anaerobiospirillum</taxon>
    </lineage>
</organism>
<dbReference type="GO" id="GO:0043335">
    <property type="term" value="P:protein unfolding"/>
    <property type="evidence" value="ECO:0007669"/>
    <property type="project" value="UniProtKB-UniRule"/>
</dbReference>
<sequence length="441" mass="49825">MSELTPREIVSELDRHIIGQNEAKRAVAIAMRNRWRRMQLDPKIRQEIFPKNILMIGPTGVGKTEIARRLATLAKAPFIKVEATKYTEVGYVGKEVDSIIRELMEVSMKLVKEEAYKTNRTRAEEAAEERILDALLPNPSASDEEKTGNHTRQIFRKKLREGELDDREIDINISEKPQAFNIIGGGSSMEDVGNQLQSIFDSLNQSRSITRKMKIKDAFKELCQEEAEKLTKVEDLRAEAIRLCENQGIVFIDEIDKICGGDNTSGRGEVSRQGVQRDLLPLIEGCQINTKYGMVRTDHILFIASGAFQIAKPSDLIPELQGRLPIRVELKALTADDFVRILKEPHASLTKQYEYLLATEGVKITFTDDAIKRIAEDAFAVNEKTENIGARRLHTLMEKLLDTISFEAPDNPGTSITIDAKYVDDHLSDIVQDEDLSRYIL</sequence>
<evidence type="ECO:0000256" key="5">
    <source>
        <dbReference type="ARBA" id="ARBA00022840"/>
    </source>
</evidence>
<dbReference type="SMART" id="SM01086">
    <property type="entry name" value="ClpB_D2-small"/>
    <property type="match status" value="1"/>
</dbReference>
<comment type="similarity">
    <text evidence="2 7">Belongs to the ClpX chaperone family. HslU subfamily.</text>
</comment>
<evidence type="ECO:0000313" key="11">
    <source>
        <dbReference type="Proteomes" id="UP000886829"/>
    </source>
</evidence>
<dbReference type="GO" id="GO:0008233">
    <property type="term" value="F:peptidase activity"/>
    <property type="evidence" value="ECO:0007669"/>
    <property type="project" value="UniProtKB-KW"/>
</dbReference>
<protein>
    <recommendedName>
        <fullName evidence="7">ATP-dependent protease ATPase subunit HslU</fullName>
    </recommendedName>
    <alternativeName>
        <fullName evidence="7">Unfoldase HslU</fullName>
    </alternativeName>
</protein>
<name>A0A9D1WC88_9GAMM</name>
<keyword evidence="10" id="KW-0645">Protease</keyword>
<reference evidence="10" key="1">
    <citation type="journal article" date="2021" name="PeerJ">
        <title>Extensive microbial diversity within the chicken gut microbiome revealed by metagenomics and culture.</title>
        <authorList>
            <person name="Gilroy R."/>
            <person name="Ravi A."/>
            <person name="Getino M."/>
            <person name="Pursley I."/>
            <person name="Horton D.L."/>
            <person name="Alikhan N.F."/>
            <person name="Baker D."/>
            <person name="Gharbi K."/>
            <person name="Hall N."/>
            <person name="Watson M."/>
            <person name="Adriaenssens E.M."/>
            <person name="Foster-Nyarko E."/>
            <person name="Jarju S."/>
            <person name="Secka A."/>
            <person name="Antonio M."/>
            <person name="Oren A."/>
            <person name="Chaudhuri R.R."/>
            <person name="La Ragione R."/>
            <person name="Hildebrand F."/>
            <person name="Pallen M.J."/>
        </authorList>
    </citation>
    <scope>NUCLEOTIDE SEQUENCE</scope>
    <source>
        <strain evidence="10">USASDec5-558</strain>
    </source>
</reference>
<dbReference type="NCBIfam" id="TIGR00390">
    <property type="entry name" value="hslU"/>
    <property type="match status" value="1"/>
</dbReference>
<dbReference type="InterPro" id="IPR027417">
    <property type="entry name" value="P-loop_NTPase"/>
</dbReference>
<dbReference type="InterPro" id="IPR003959">
    <property type="entry name" value="ATPase_AAA_core"/>
</dbReference>
<evidence type="ECO:0000313" key="10">
    <source>
        <dbReference type="EMBL" id="HIX56510.1"/>
    </source>
</evidence>
<dbReference type="NCBIfam" id="NF003544">
    <property type="entry name" value="PRK05201.1"/>
    <property type="match status" value="1"/>
</dbReference>
<dbReference type="Proteomes" id="UP000886829">
    <property type="component" value="Unassembled WGS sequence"/>
</dbReference>
<feature type="binding site" evidence="7">
    <location>
        <begin position="60"/>
        <end position="65"/>
    </location>
    <ligand>
        <name>ATP</name>
        <dbReference type="ChEBI" id="CHEBI:30616"/>
    </ligand>
</feature>
<evidence type="ECO:0000256" key="7">
    <source>
        <dbReference type="HAMAP-Rule" id="MF_00249"/>
    </source>
</evidence>
<dbReference type="Gene3D" id="1.10.8.60">
    <property type="match status" value="1"/>
</dbReference>
<dbReference type="InterPro" id="IPR004491">
    <property type="entry name" value="HslU"/>
</dbReference>
<dbReference type="FunFam" id="3.40.50.300:FF:000220">
    <property type="entry name" value="ATP-dependent protease ATPase subunit HslU"/>
    <property type="match status" value="1"/>
</dbReference>
<keyword evidence="3 7" id="KW-0963">Cytoplasm</keyword>
<dbReference type="PANTHER" id="PTHR48102:SF3">
    <property type="entry name" value="ATP-DEPENDENT PROTEASE ATPASE SUBUNIT HSLU"/>
    <property type="match status" value="1"/>
</dbReference>
<dbReference type="GO" id="GO:0036402">
    <property type="term" value="F:proteasome-activating activity"/>
    <property type="evidence" value="ECO:0007669"/>
    <property type="project" value="UniProtKB-UniRule"/>
</dbReference>
<dbReference type="InterPro" id="IPR019489">
    <property type="entry name" value="Clp_ATPase_C"/>
</dbReference>
<comment type="caution">
    <text evidence="10">The sequence shown here is derived from an EMBL/GenBank/DDBJ whole genome shotgun (WGS) entry which is preliminary data.</text>
</comment>
<proteinExistence type="inferred from homology"/>
<keyword evidence="10" id="KW-0378">Hydrolase</keyword>
<dbReference type="AlphaFoldDB" id="A0A9D1WC88"/>
<feature type="domain" description="Clp ATPase C-terminal" evidence="9">
    <location>
        <begin position="333"/>
        <end position="429"/>
    </location>
</feature>
<comment type="subcellular location">
    <subcellularLocation>
        <location evidence="1 7">Cytoplasm</location>
    </subcellularLocation>
</comment>
<dbReference type="Gene3D" id="3.40.50.300">
    <property type="entry name" value="P-loop containing nucleotide triphosphate hydrolases"/>
    <property type="match status" value="2"/>
</dbReference>
<dbReference type="PANTHER" id="PTHR48102">
    <property type="entry name" value="ATP-DEPENDENT CLP PROTEASE ATP-BINDING SUBUNIT CLPX-LIKE, MITOCHONDRIAL-RELATED"/>
    <property type="match status" value="1"/>
</dbReference>
<evidence type="ECO:0000256" key="6">
    <source>
        <dbReference type="ARBA" id="ARBA00023186"/>
    </source>
</evidence>
<dbReference type="GO" id="GO:0005524">
    <property type="term" value="F:ATP binding"/>
    <property type="evidence" value="ECO:0007669"/>
    <property type="project" value="UniProtKB-UniRule"/>
</dbReference>
<dbReference type="GO" id="GO:0016887">
    <property type="term" value="F:ATP hydrolysis activity"/>
    <property type="evidence" value="ECO:0007669"/>
    <property type="project" value="InterPro"/>
</dbReference>
<feature type="binding site" evidence="7">
    <location>
        <position position="391"/>
    </location>
    <ligand>
        <name>ATP</name>
        <dbReference type="ChEBI" id="CHEBI:30616"/>
    </ligand>
</feature>
<evidence type="ECO:0000259" key="9">
    <source>
        <dbReference type="SMART" id="SM01086"/>
    </source>
</evidence>